<feature type="domain" description="4Fe-4S ferredoxin-type" evidence="4">
    <location>
        <begin position="35"/>
        <end position="65"/>
    </location>
</feature>
<dbReference type="AlphaFoldDB" id="A0A413ZQV9"/>
<sequence length="407" mass="45837">MIKVKDKSACCGCVACVQICPKQCISLDEDKEGFLYPTVNRNLCIECGKCEAVCIELHSFEVREPLKVFAAQHFDESVRAASSSGGIFTLLAETIINDGGVVFGARFDSDWSVVHDFTETHEGLQAFRGSKYLQSRIGNTYRQAEKFLKAGRKVLFSGTPCQIAGLKRYLHKDYENLLAVDFVCHGVPSPLVWKKYLEETIARQCEKNSVLLHFNPLISERGSMAGIRKRKIDTICFRNKNLGWKKYSFALTLSEVTTDGEKNTVLLSTIFPENEYMQAFLADFSLRPSCYACPAKGGKSGSDLTIGDFWGIEKIAPEIDDDKGCSLVIVHTDKKVNRLSNNSILSEISLRQDPFKGNPSYYTSPYQPVNRAFFFSQFGKNGFCKAWKKTMSTKLQDRILRKIYQLL</sequence>
<dbReference type="PROSITE" id="PS51379">
    <property type="entry name" value="4FE4S_FER_2"/>
    <property type="match status" value="2"/>
</dbReference>
<feature type="domain" description="4Fe-4S ferredoxin-type" evidence="4">
    <location>
        <begin position="1"/>
        <end position="30"/>
    </location>
</feature>
<keyword evidence="1" id="KW-0479">Metal-binding</keyword>
<dbReference type="RefSeq" id="WP_117899547.1">
    <property type="nucleotide sequence ID" value="NZ_QSHQ01000016.1"/>
</dbReference>
<dbReference type="Pfam" id="PF04432">
    <property type="entry name" value="FrhB_FdhB_C"/>
    <property type="match status" value="1"/>
</dbReference>
<evidence type="ECO:0000256" key="2">
    <source>
        <dbReference type="ARBA" id="ARBA00023004"/>
    </source>
</evidence>
<dbReference type="Gene3D" id="3.30.70.20">
    <property type="match status" value="1"/>
</dbReference>
<dbReference type="GO" id="GO:0046872">
    <property type="term" value="F:metal ion binding"/>
    <property type="evidence" value="ECO:0007669"/>
    <property type="project" value="UniProtKB-KW"/>
</dbReference>
<dbReference type="Proteomes" id="UP000285305">
    <property type="component" value="Unassembled WGS sequence"/>
</dbReference>
<protein>
    <submittedName>
        <fullName evidence="5">F420H(2):quinone oxidoreductase</fullName>
    </submittedName>
</protein>
<keyword evidence="3" id="KW-0411">Iron-sulfur</keyword>
<proteinExistence type="predicted"/>
<dbReference type="InterPro" id="IPR052977">
    <property type="entry name" value="Polyferredoxin-like_ET"/>
</dbReference>
<organism evidence="5 6">
    <name type="scientific">Bacteroides stercoris</name>
    <dbReference type="NCBI Taxonomy" id="46506"/>
    <lineage>
        <taxon>Bacteria</taxon>
        <taxon>Pseudomonadati</taxon>
        <taxon>Bacteroidota</taxon>
        <taxon>Bacteroidia</taxon>
        <taxon>Bacteroidales</taxon>
        <taxon>Bacteroidaceae</taxon>
        <taxon>Bacteroides</taxon>
    </lineage>
</organism>
<dbReference type="InterPro" id="IPR017896">
    <property type="entry name" value="4Fe4S_Fe-S-bd"/>
</dbReference>
<dbReference type="PANTHER" id="PTHR43193">
    <property type="match status" value="1"/>
</dbReference>
<dbReference type="InterPro" id="IPR007525">
    <property type="entry name" value="FrhB_FdhB_C"/>
</dbReference>
<evidence type="ECO:0000313" key="5">
    <source>
        <dbReference type="EMBL" id="RHC29197.1"/>
    </source>
</evidence>
<dbReference type="SUPFAM" id="SSF54862">
    <property type="entry name" value="4Fe-4S ferredoxins"/>
    <property type="match status" value="1"/>
</dbReference>
<gene>
    <name evidence="5" type="ORF">DW853_09730</name>
</gene>
<name>A0A413ZQV9_BACSE</name>
<dbReference type="InterPro" id="IPR017900">
    <property type="entry name" value="4Fe4S_Fe_S_CS"/>
</dbReference>
<evidence type="ECO:0000256" key="3">
    <source>
        <dbReference type="ARBA" id="ARBA00023014"/>
    </source>
</evidence>
<dbReference type="EMBL" id="QSHQ01000016">
    <property type="protein sequence ID" value="RHC29197.1"/>
    <property type="molecule type" value="Genomic_DNA"/>
</dbReference>
<evidence type="ECO:0000259" key="4">
    <source>
        <dbReference type="PROSITE" id="PS51379"/>
    </source>
</evidence>
<evidence type="ECO:0000313" key="6">
    <source>
        <dbReference type="Proteomes" id="UP000285305"/>
    </source>
</evidence>
<dbReference type="GO" id="GO:0051536">
    <property type="term" value="F:iron-sulfur cluster binding"/>
    <property type="evidence" value="ECO:0007669"/>
    <property type="project" value="UniProtKB-KW"/>
</dbReference>
<evidence type="ECO:0000256" key="1">
    <source>
        <dbReference type="ARBA" id="ARBA00022723"/>
    </source>
</evidence>
<reference evidence="5 6" key="1">
    <citation type="submission" date="2018-08" db="EMBL/GenBank/DDBJ databases">
        <title>A genome reference for cultivated species of the human gut microbiota.</title>
        <authorList>
            <person name="Zou Y."/>
            <person name="Xue W."/>
            <person name="Luo G."/>
        </authorList>
    </citation>
    <scope>NUCLEOTIDE SEQUENCE [LARGE SCALE GENOMIC DNA]</scope>
    <source>
        <strain evidence="5 6">AM36-9BH</strain>
    </source>
</reference>
<comment type="caution">
    <text evidence="5">The sequence shown here is derived from an EMBL/GenBank/DDBJ whole genome shotgun (WGS) entry which is preliminary data.</text>
</comment>
<accession>A0A413ZQV9</accession>
<keyword evidence="2" id="KW-0408">Iron</keyword>
<dbReference type="PROSITE" id="PS00198">
    <property type="entry name" value="4FE4S_FER_1"/>
    <property type="match status" value="1"/>
</dbReference>
<dbReference type="PANTHER" id="PTHR43193:SF2">
    <property type="entry name" value="POLYFERREDOXIN PROTEIN FWDF"/>
    <property type="match status" value="1"/>
</dbReference>